<accession>X1ENW9</accession>
<comment type="caution">
    <text evidence="1">The sequence shown here is derived from an EMBL/GenBank/DDBJ whole genome shotgun (WGS) entry which is preliminary data.</text>
</comment>
<organism evidence="1">
    <name type="scientific">marine sediment metagenome</name>
    <dbReference type="NCBI Taxonomy" id="412755"/>
    <lineage>
        <taxon>unclassified sequences</taxon>
        <taxon>metagenomes</taxon>
        <taxon>ecological metagenomes</taxon>
    </lineage>
</organism>
<sequence>MDKATEAMVTLLKEGKKWDKLKTTTGGLFVKLLPESKTQPSRLCAEINPVDESGMTTKKSGYHLRGLAEVAPIREILESKELTK</sequence>
<gene>
    <name evidence="1" type="ORF">S03H2_13107</name>
</gene>
<evidence type="ECO:0000313" key="1">
    <source>
        <dbReference type="EMBL" id="GAH35071.1"/>
    </source>
</evidence>
<reference evidence="1" key="1">
    <citation type="journal article" date="2014" name="Front. Microbiol.">
        <title>High frequency of phylogenetically diverse reductive dehalogenase-homologous genes in deep subseafloor sedimentary metagenomes.</title>
        <authorList>
            <person name="Kawai M."/>
            <person name="Futagami T."/>
            <person name="Toyoda A."/>
            <person name="Takaki Y."/>
            <person name="Nishi S."/>
            <person name="Hori S."/>
            <person name="Arai W."/>
            <person name="Tsubouchi T."/>
            <person name="Morono Y."/>
            <person name="Uchiyama I."/>
            <person name="Ito T."/>
            <person name="Fujiyama A."/>
            <person name="Inagaki F."/>
            <person name="Takami H."/>
        </authorList>
    </citation>
    <scope>NUCLEOTIDE SEQUENCE</scope>
    <source>
        <strain evidence="1">Expedition CK06-06</strain>
    </source>
</reference>
<proteinExistence type="predicted"/>
<feature type="non-terminal residue" evidence="1">
    <location>
        <position position="84"/>
    </location>
</feature>
<protein>
    <submittedName>
        <fullName evidence="1">Uncharacterized protein</fullName>
    </submittedName>
</protein>
<dbReference type="AlphaFoldDB" id="X1ENW9"/>
<dbReference type="EMBL" id="BARU01006659">
    <property type="protein sequence ID" value="GAH35071.1"/>
    <property type="molecule type" value="Genomic_DNA"/>
</dbReference>
<name>X1ENW9_9ZZZZ</name>